<evidence type="ECO:0000259" key="1">
    <source>
        <dbReference type="PROSITE" id="PS50132"/>
    </source>
</evidence>
<dbReference type="SUPFAM" id="SSF55961">
    <property type="entry name" value="Bet v1-like"/>
    <property type="match status" value="1"/>
</dbReference>
<name>A0AAW2YHE5_9EUKA</name>
<dbReference type="Proteomes" id="UP001431209">
    <property type="component" value="Unassembled WGS sequence"/>
</dbReference>
<dbReference type="InterPro" id="IPR016137">
    <property type="entry name" value="RGS"/>
</dbReference>
<accession>A0AAW2YHE5</accession>
<keyword evidence="3" id="KW-1185">Reference proteome</keyword>
<reference evidence="2 3" key="1">
    <citation type="submission" date="2024-03" db="EMBL/GenBank/DDBJ databases">
        <title>The Acrasis kona genome and developmental transcriptomes reveal deep origins of eukaryotic multicellular pathways.</title>
        <authorList>
            <person name="Sheikh S."/>
            <person name="Fu C.-J."/>
            <person name="Brown M.W."/>
            <person name="Baldauf S.L."/>
        </authorList>
    </citation>
    <scope>NUCLEOTIDE SEQUENCE [LARGE SCALE GENOMIC DNA]</scope>
    <source>
        <strain evidence="2 3">ATCC MYA-3509</strain>
    </source>
</reference>
<proteinExistence type="predicted"/>
<dbReference type="Gene3D" id="3.30.530.20">
    <property type="match status" value="1"/>
</dbReference>
<organism evidence="2 3">
    <name type="scientific">Acrasis kona</name>
    <dbReference type="NCBI Taxonomy" id="1008807"/>
    <lineage>
        <taxon>Eukaryota</taxon>
        <taxon>Discoba</taxon>
        <taxon>Heterolobosea</taxon>
        <taxon>Tetramitia</taxon>
        <taxon>Eutetramitia</taxon>
        <taxon>Acrasidae</taxon>
        <taxon>Acrasis</taxon>
    </lineage>
</organism>
<protein>
    <recommendedName>
        <fullName evidence="1">RGS domain-containing protein</fullName>
    </recommendedName>
</protein>
<dbReference type="Gene3D" id="1.10.167.10">
    <property type="entry name" value="Regulator of G-protein Signalling 4, domain 2"/>
    <property type="match status" value="1"/>
</dbReference>
<comment type="caution">
    <text evidence="2">The sequence shown here is derived from an EMBL/GenBank/DDBJ whole genome shotgun (WGS) entry which is preliminary data.</text>
</comment>
<dbReference type="InterPro" id="IPR044926">
    <property type="entry name" value="RGS_subdomain_2"/>
</dbReference>
<dbReference type="InterPro" id="IPR023393">
    <property type="entry name" value="START-like_dom_sf"/>
</dbReference>
<dbReference type="SMART" id="SM00315">
    <property type="entry name" value="RGS"/>
    <property type="match status" value="1"/>
</dbReference>
<evidence type="ECO:0000313" key="3">
    <source>
        <dbReference type="Proteomes" id="UP001431209"/>
    </source>
</evidence>
<evidence type="ECO:0000313" key="2">
    <source>
        <dbReference type="EMBL" id="KAL0476514.1"/>
    </source>
</evidence>
<dbReference type="PANTHER" id="PTHR10845:SF192">
    <property type="entry name" value="DOUBLE HIT, ISOFORM B"/>
    <property type="match status" value="1"/>
</dbReference>
<dbReference type="PROSITE" id="PS50132">
    <property type="entry name" value="RGS"/>
    <property type="match status" value="1"/>
</dbReference>
<dbReference type="Pfam" id="PF00615">
    <property type="entry name" value="RGS"/>
    <property type="match status" value="1"/>
</dbReference>
<dbReference type="PANTHER" id="PTHR10845">
    <property type="entry name" value="REGULATOR OF G PROTEIN SIGNALING"/>
    <property type="match status" value="1"/>
</dbReference>
<dbReference type="AlphaFoldDB" id="A0AAW2YHE5"/>
<dbReference type="SUPFAM" id="SSF48097">
    <property type="entry name" value="Regulator of G-protein signaling, RGS"/>
    <property type="match status" value="1"/>
</dbReference>
<dbReference type="EMBL" id="JAOPGA020000054">
    <property type="protein sequence ID" value="KAL0476514.1"/>
    <property type="molecule type" value="Genomic_DNA"/>
</dbReference>
<feature type="domain" description="RGS" evidence="1">
    <location>
        <begin position="18"/>
        <end position="140"/>
    </location>
</feature>
<dbReference type="InterPro" id="IPR036305">
    <property type="entry name" value="RGS_sf"/>
</dbReference>
<gene>
    <name evidence="2" type="ORF">AKO1_004595</name>
</gene>
<dbReference type="CDD" id="cd07440">
    <property type="entry name" value="RGS"/>
    <property type="match status" value="1"/>
</dbReference>
<sequence length="430" mass="50319">MSWLNNSDDNILNNRLVVFDRVFTNNILADHFLKYLKLSFNEEGYLFLLEQRKFVSEDDETRSKHSQDILNTFISIGSPKELNIDGITRKNVSRRIEECRADNYPIPKDVFDELTQIITRETRDDSFARYQRSETFLELVRNHGASLINDICANDENTCRDTLLFSSDNFSQDTVTDYDIKLLLRLSEDSADWKALRVSKKNEVERESFSYISKRTFTTSDGIKIKLAKFTGVIPFSAEQTFHALVNRDLQKYWDSKQVKNEPFCYSKAGDYSVTVQDYVMNIVPHLMKKRQATKMSSAVYDTKRKCYLYACKTTDAYEKQIDPKNACIRFYFGVMLYRISETKCRYVYTLYYQFTSNIKSDKVRNAIFNLAMKQKSKAFHSGIVKACQKQRDVGFKRPENNTILDTFDDFSTKYLDSPNSVKTWDILDM</sequence>